<dbReference type="EMBL" id="LK032805">
    <property type="protein sequence ID" value="CDY48973.1"/>
    <property type="molecule type" value="Genomic_DNA"/>
</dbReference>
<accession>A0A078IIP9</accession>
<evidence type="ECO:0000313" key="3">
    <source>
        <dbReference type="Proteomes" id="UP000028999"/>
    </source>
</evidence>
<name>A0A078IIP9_BRANA</name>
<dbReference type="PaxDb" id="3708-A0A078IIP9"/>
<dbReference type="Proteomes" id="UP000028999">
    <property type="component" value="Unassembled WGS sequence"/>
</dbReference>
<reference evidence="2" key="2">
    <citation type="submission" date="2014-06" db="EMBL/GenBank/DDBJ databases">
        <authorList>
            <person name="Genoscope - CEA"/>
        </authorList>
    </citation>
    <scope>NUCLEOTIDE SEQUENCE</scope>
</reference>
<keyword evidence="3" id="KW-1185">Reference proteome</keyword>
<reference evidence="2 3" key="1">
    <citation type="journal article" date="2014" name="Science">
        <title>Plant genetics. Early allopolyploid evolution in the post-Neolithic Brassica napus oilseed genome.</title>
        <authorList>
            <person name="Chalhoub B."/>
            <person name="Denoeud F."/>
            <person name="Liu S."/>
            <person name="Parkin I.A."/>
            <person name="Tang H."/>
            <person name="Wang X."/>
            <person name="Chiquet J."/>
            <person name="Belcram H."/>
            <person name="Tong C."/>
            <person name="Samans B."/>
            <person name="Correa M."/>
            <person name="Da Silva C."/>
            <person name="Just J."/>
            <person name="Falentin C."/>
            <person name="Koh C.S."/>
            <person name="Le Clainche I."/>
            <person name="Bernard M."/>
            <person name="Bento P."/>
            <person name="Noel B."/>
            <person name="Labadie K."/>
            <person name="Alberti A."/>
            <person name="Charles M."/>
            <person name="Arnaud D."/>
            <person name="Guo H."/>
            <person name="Daviaud C."/>
            <person name="Alamery S."/>
            <person name="Jabbari K."/>
            <person name="Zhao M."/>
            <person name="Edger P.P."/>
            <person name="Chelaifa H."/>
            <person name="Tack D."/>
            <person name="Lassalle G."/>
            <person name="Mestiri I."/>
            <person name="Schnel N."/>
            <person name="Le Paslier M.C."/>
            <person name="Fan G."/>
            <person name="Renault V."/>
            <person name="Bayer P.E."/>
            <person name="Golicz A.A."/>
            <person name="Manoli S."/>
            <person name="Lee T.H."/>
            <person name="Thi V.H."/>
            <person name="Chalabi S."/>
            <person name="Hu Q."/>
            <person name="Fan C."/>
            <person name="Tollenaere R."/>
            <person name="Lu Y."/>
            <person name="Battail C."/>
            <person name="Shen J."/>
            <person name="Sidebottom C.H."/>
            <person name="Wang X."/>
            <person name="Canaguier A."/>
            <person name="Chauveau A."/>
            <person name="Berard A."/>
            <person name="Deniot G."/>
            <person name="Guan M."/>
            <person name="Liu Z."/>
            <person name="Sun F."/>
            <person name="Lim Y.P."/>
            <person name="Lyons E."/>
            <person name="Town C.D."/>
            <person name="Bancroft I."/>
            <person name="Wang X."/>
            <person name="Meng J."/>
            <person name="Ma J."/>
            <person name="Pires J.C."/>
            <person name="King G.J."/>
            <person name="Brunel D."/>
            <person name="Delourme R."/>
            <person name="Renard M."/>
            <person name="Aury J.M."/>
            <person name="Adams K.L."/>
            <person name="Batley J."/>
            <person name="Snowdon R.J."/>
            <person name="Tost J."/>
            <person name="Edwards D."/>
            <person name="Zhou Y."/>
            <person name="Hua W."/>
            <person name="Sharpe A.G."/>
            <person name="Paterson A.H."/>
            <person name="Guan C."/>
            <person name="Wincker P."/>
        </authorList>
    </citation>
    <scope>NUCLEOTIDE SEQUENCE [LARGE SCALE GENOMIC DNA]</scope>
    <source>
        <strain evidence="3">cv. Darmor-bzh</strain>
    </source>
</reference>
<evidence type="ECO:0000313" key="1">
    <source>
        <dbReference type="EMBL" id="CAF2143482.1"/>
    </source>
</evidence>
<organism evidence="2 3">
    <name type="scientific">Brassica napus</name>
    <name type="common">Rape</name>
    <dbReference type="NCBI Taxonomy" id="3708"/>
    <lineage>
        <taxon>Eukaryota</taxon>
        <taxon>Viridiplantae</taxon>
        <taxon>Streptophyta</taxon>
        <taxon>Embryophyta</taxon>
        <taxon>Tracheophyta</taxon>
        <taxon>Spermatophyta</taxon>
        <taxon>Magnoliopsida</taxon>
        <taxon>eudicotyledons</taxon>
        <taxon>Gunneridae</taxon>
        <taxon>Pentapetalae</taxon>
        <taxon>rosids</taxon>
        <taxon>malvids</taxon>
        <taxon>Brassicales</taxon>
        <taxon>Brassicaceae</taxon>
        <taxon>Brassiceae</taxon>
        <taxon>Brassica</taxon>
    </lineage>
</organism>
<dbReference type="Proteomes" id="UP001295469">
    <property type="component" value="Chromosome A02"/>
</dbReference>
<gene>
    <name evidence="2" type="primary">BnaA02g28230D</name>
    <name evidence="1" type="ORF">DARMORV10_A02P34740.1</name>
    <name evidence="2" type="ORF">GSBRNA2T00092170001</name>
</gene>
<proteinExistence type="predicted"/>
<reference evidence="1" key="3">
    <citation type="submission" date="2021-01" db="EMBL/GenBank/DDBJ databases">
        <authorList>
            <consortium name="Genoscope - CEA"/>
            <person name="William W."/>
        </authorList>
    </citation>
    <scope>NUCLEOTIDE SEQUENCE</scope>
</reference>
<protein>
    <submittedName>
        <fullName evidence="1">(rape) hypothetical protein</fullName>
    </submittedName>
    <submittedName>
        <fullName evidence="2">BnaA02g28230D protein</fullName>
    </submittedName>
</protein>
<dbReference type="Gramene" id="CDY48973">
    <property type="protein sequence ID" value="CDY48973"/>
    <property type="gene ID" value="GSBRNA2T00092170001"/>
</dbReference>
<evidence type="ECO:0000313" key="2">
    <source>
        <dbReference type="EMBL" id="CDY48973.1"/>
    </source>
</evidence>
<dbReference type="EMBL" id="HG994356">
    <property type="protein sequence ID" value="CAF2143482.1"/>
    <property type="molecule type" value="Genomic_DNA"/>
</dbReference>
<dbReference type="AlphaFoldDB" id="A0A078IIP9"/>
<sequence length="95" mass="10489">MRQRKVIIPCVGQRFGNEIASVPDCYPESKLLSLTGLCLSRDEAGSTLKPYCEGFVFKLQQGEKFIELLTNGSKLLPSSCAYNTFRALLLIDASV</sequence>